<feature type="region of interest" description="Disordered" evidence="1">
    <location>
        <begin position="39"/>
        <end position="71"/>
    </location>
</feature>
<keyword evidence="3" id="KW-1185">Reference proteome</keyword>
<organism evidence="2 3">
    <name type="scientific">Wuchereria bancrofti</name>
    <dbReference type="NCBI Taxonomy" id="6293"/>
    <lineage>
        <taxon>Eukaryota</taxon>
        <taxon>Metazoa</taxon>
        <taxon>Ecdysozoa</taxon>
        <taxon>Nematoda</taxon>
        <taxon>Chromadorea</taxon>
        <taxon>Rhabditida</taxon>
        <taxon>Spirurina</taxon>
        <taxon>Spiruromorpha</taxon>
        <taxon>Filarioidea</taxon>
        <taxon>Onchocercidae</taxon>
        <taxon>Wuchereria</taxon>
    </lineage>
</organism>
<feature type="compositionally biased region" description="Acidic residues" evidence="1">
    <location>
        <begin position="53"/>
        <end position="68"/>
    </location>
</feature>
<evidence type="ECO:0000313" key="3">
    <source>
        <dbReference type="Proteomes" id="UP000270924"/>
    </source>
</evidence>
<name>A0A3P7FRK3_WUCBA</name>
<accession>A0A3P7FRK3</accession>
<dbReference type="Proteomes" id="UP000270924">
    <property type="component" value="Unassembled WGS sequence"/>
</dbReference>
<reference evidence="2 3" key="1">
    <citation type="submission" date="2018-11" db="EMBL/GenBank/DDBJ databases">
        <authorList>
            <consortium name="Pathogen Informatics"/>
        </authorList>
    </citation>
    <scope>NUCLEOTIDE SEQUENCE [LARGE SCALE GENOMIC DNA]</scope>
</reference>
<dbReference type="OrthoDB" id="10660594at2759"/>
<dbReference type="InParanoid" id="A0A3P7FRK3"/>
<protein>
    <submittedName>
        <fullName evidence="2">Uncharacterized protein</fullName>
    </submittedName>
</protein>
<gene>
    <name evidence="2" type="ORF">WBA_LOCUS6588</name>
</gene>
<proteinExistence type="predicted"/>
<evidence type="ECO:0000313" key="2">
    <source>
        <dbReference type="EMBL" id="VDM13202.1"/>
    </source>
</evidence>
<dbReference type="AlphaFoldDB" id="A0A3P7FRK3"/>
<dbReference type="EMBL" id="UYWW01004008">
    <property type="protein sequence ID" value="VDM13202.1"/>
    <property type="molecule type" value="Genomic_DNA"/>
</dbReference>
<sequence>MNGICLQSFEHLATTDNLETLIVPPFGLKPIKFDAKEKIKHQPMKMTKSDERSESEELEETETEESSETVEQTIDVTVSQIPNEEITDVINVTESETFIETGTVPNYLTSNSETNSWTLESNIL</sequence>
<evidence type="ECO:0000256" key="1">
    <source>
        <dbReference type="SAM" id="MobiDB-lite"/>
    </source>
</evidence>